<dbReference type="Gene3D" id="3.50.50.60">
    <property type="entry name" value="FAD/NAD(P)-binding domain"/>
    <property type="match status" value="1"/>
</dbReference>
<dbReference type="SUPFAM" id="SSF51905">
    <property type="entry name" value="FAD/NAD(P)-binding domain"/>
    <property type="match status" value="1"/>
</dbReference>
<dbReference type="GO" id="GO:0043799">
    <property type="term" value="F:glycine oxidase activity"/>
    <property type="evidence" value="ECO:0007669"/>
    <property type="project" value="UniProtKB-EC"/>
</dbReference>
<sequence length="392" mass="41124">MSCTGPRPGREVAVLGGGLIGLAVAWRAASRGLRVCLADPDPGSGASSAAAGMLAPVTEAHYGEERLLALNLRSAAAYPEFVRELENFTNMPAGFDTRGTLAVAFDRDDQAVLAETARFHARLGLDSDRLTGREARRLEPLLAPGVQAGLLVRGDHQIDNRMLHAALLAAAEKAGVCLHRARAGLLTDGTERVRGLLLESGERLPAEHVVLAAGCWSSEIEGLPPGVLPRIRPVRGQILRLAMPAVPVLTRTLRALVRGRSVYLVPRAHGELVVGATSDELGFDTGVTAGGVYELLREAHDVLPGISELPLVEARTGLRPGSPDNAPLLGHTALPGLIAATGHYRNGVLLTPVTADAVADLLTEGALPEYAAPFSPDRFAAADRLAASTGEF</sequence>
<evidence type="ECO:0000256" key="3">
    <source>
        <dbReference type="ARBA" id="ARBA00023002"/>
    </source>
</evidence>
<name>A0A941EGJ0_9ACTN</name>
<dbReference type="RefSeq" id="WP_212526738.1">
    <property type="nucleotide sequence ID" value="NZ_JAGSOG010000007.1"/>
</dbReference>
<dbReference type="GO" id="GO:0009228">
    <property type="term" value="P:thiamine biosynthetic process"/>
    <property type="evidence" value="ECO:0007669"/>
    <property type="project" value="UniProtKB-KW"/>
</dbReference>
<keyword evidence="3 7" id="KW-0560">Oxidoreductase</keyword>
<evidence type="ECO:0000313" key="7">
    <source>
        <dbReference type="EMBL" id="MBR7832205.1"/>
    </source>
</evidence>
<dbReference type="Pfam" id="PF01266">
    <property type="entry name" value="DAO"/>
    <property type="match status" value="1"/>
</dbReference>
<dbReference type="InterPro" id="IPR036188">
    <property type="entry name" value="FAD/NAD-bd_sf"/>
</dbReference>
<dbReference type="PANTHER" id="PTHR13847">
    <property type="entry name" value="SARCOSINE DEHYDROGENASE-RELATED"/>
    <property type="match status" value="1"/>
</dbReference>
<dbReference type="SUPFAM" id="SSF54373">
    <property type="entry name" value="FAD-linked reductases, C-terminal domain"/>
    <property type="match status" value="1"/>
</dbReference>
<dbReference type="EC" id="1.4.3.19" evidence="5"/>
<gene>
    <name evidence="7" type="primary">thiO</name>
    <name evidence="7" type="ORF">KDL01_02975</name>
</gene>
<dbReference type="GO" id="GO:0005737">
    <property type="term" value="C:cytoplasm"/>
    <property type="evidence" value="ECO:0007669"/>
    <property type="project" value="TreeGrafter"/>
</dbReference>
<dbReference type="EMBL" id="JAGSOG010000007">
    <property type="protein sequence ID" value="MBR7832205.1"/>
    <property type="molecule type" value="Genomic_DNA"/>
</dbReference>
<accession>A0A941EGJ0</accession>
<evidence type="ECO:0000256" key="1">
    <source>
        <dbReference type="ARBA" id="ARBA00004948"/>
    </source>
</evidence>
<dbReference type="GO" id="GO:0050660">
    <property type="term" value="F:flavin adenine dinucleotide binding"/>
    <property type="evidence" value="ECO:0007669"/>
    <property type="project" value="InterPro"/>
</dbReference>
<evidence type="ECO:0000256" key="2">
    <source>
        <dbReference type="ARBA" id="ARBA00022977"/>
    </source>
</evidence>
<comment type="pathway">
    <text evidence="1">Cofactor biosynthesis; thiamine diphosphate biosynthesis.</text>
</comment>
<protein>
    <recommendedName>
        <fullName evidence="5">glycine oxidase</fullName>
        <ecNumber evidence="5">1.4.3.19</ecNumber>
    </recommendedName>
</protein>
<dbReference type="AlphaFoldDB" id="A0A941EGJ0"/>
<dbReference type="Proteomes" id="UP000675781">
    <property type="component" value="Unassembled WGS sequence"/>
</dbReference>
<proteinExistence type="predicted"/>
<comment type="caution">
    <text evidence="7">The sequence shown here is derived from an EMBL/GenBank/DDBJ whole genome shotgun (WGS) entry which is preliminary data.</text>
</comment>
<evidence type="ECO:0000256" key="5">
    <source>
        <dbReference type="ARBA" id="ARBA00050018"/>
    </source>
</evidence>
<dbReference type="InterPro" id="IPR006076">
    <property type="entry name" value="FAD-dep_OxRdtase"/>
</dbReference>
<organism evidence="7 8">
    <name type="scientific">Actinospica durhamensis</name>
    <dbReference type="NCBI Taxonomy" id="1508375"/>
    <lineage>
        <taxon>Bacteria</taxon>
        <taxon>Bacillati</taxon>
        <taxon>Actinomycetota</taxon>
        <taxon>Actinomycetes</taxon>
        <taxon>Catenulisporales</taxon>
        <taxon>Actinospicaceae</taxon>
        <taxon>Actinospica</taxon>
    </lineage>
</organism>
<reference evidence="7" key="1">
    <citation type="submission" date="2021-04" db="EMBL/GenBank/DDBJ databases">
        <title>Genome based classification of Actinospica acidithermotolerans sp. nov., an actinobacterium isolated from an Indonesian hot spring.</title>
        <authorList>
            <person name="Kusuma A.B."/>
            <person name="Putra K.E."/>
            <person name="Nafisah S."/>
            <person name="Loh J."/>
            <person name="Nouioui I."/>
            <person name="Goodfellow M."/>
        </authorList>
    </citation>
    <scope>NUCLEOTIDE SEQUENCE</scope>
    <source>
        <strain evidence="7">CSCA 57</strain>
    </source>
</reference>
<dbReference type="PANTHER" id="PTHR13847:SF289">
    <property type="entry name" value="GLYCINE OXIDASE"/>
    <property type="match status" value="1"/>
</dbReference>
<dbReference type="InterPro" id="IPR012727">
    <property type="entry name" value="Gly_oxidase_ThiO"/>
</dbReference>
<comment type="catalytic activity">
    <reaction evidence="4">
        <text>glycine + O2 + H2O = glyoxylate + H2O2 + NH4(+)</text>
        <dbReference type="Rhea" id="RHEA:11532"/>
        <dbReference type="ChEBI" id="CHEBI:15377"/>
        <dbReference type="ChEBI" id="CHEBI:15379"/>
        <dbReference type="ChEBI" id="CHEBI:16240"/>
        <dbReference type="ChEBI" id="CHEBI:28938"/>
        <dbReference type="ChEBI" id="CHEBI:36655"/>
        <dbReference type="ChEBI" id="CHEBI:57305"/>
        <dbReference type="EC" id="1.4.3.19"/>
    </reaction>
</comment>
<feature type="domain" description="FAD dependent oxidoreductase" evidence="6">
    <location>
        <begin position="12"/>
        <end position="361"/>
    </location>
</feature>
<evidence type="ECO:0000313" key="8">
    <source>
        <dbReference type="Proteomes" id="UP000675781"/>
    </source>
</evidence>
<evidence type="ECO:0000259" key="6">
    <source>
        <dbReference type="Pfam" id="PF01266"/>
    </source>
</evidence>
<dbReference type="NCBIfam" id="TIGR02352">
    <property type="entry name" value="thiamin_ThiO"/>
    <property type="match status" value="1"/>
</dbReference>
<keyword evidence="2" id="KW-0784">Thiamine biosynthesis</keyword>
<keyword evidence="8" id="KW-1185">Reference proteome</keyword>
<evidence type="ECO:0000256" key="4">
    <source>
        <dbReference type="ARBA" id="ARBA00049872"/>
    </source>
</evidence>
<dbReference type="Gene3D" id="3.30.9.10">
    <property type="entry name" value="D-Amino Acid Oxidase, subunit A, domain 2"/>
    <property type="match status" value="1"/>
</dbReference>